<keyword evidence="3" id="KW-0547">Nucleotide-binding</keyword>
<keyword evidence="8" id="KW-0413">Isomerase</keyword>
<dbReference type="Pfam" id="PF00271">
    <property type="entry name" value="Helicase_C"/>
    <property type="match status" value="1"/>
</dbReference>
<dbReference type="SUPFAM" id="SSF46785">
    <property type="entry name" value="Winged helix' DNA-binding domain"/>
    <property type="match status" value="1"/>
</dbReference>
<dbReference type="EC" id="5.6.2.4" evidence="10"/>
<dbReference type="InterPro" id="IPR014001">
    <property type="entry name" value="Helicase_ATP-bd"/>
</dbReference>
<dbReference type="InterPro" id="IPR027417">
    <property type="entry name" value="P-loop_NTPase"/>
</dbReference>
<evidence type="ECO:0000256" key="2">
    <source>
        <dbReference type="ARBA" id="ARBA00005446"/>
    </source>
</evidence>
<comment type="catalytic activity">
    <reaction evidence="9">
        <text>Couples ATP hydrolysis with the unwinding of duplex DNA by translocating in the 3'-5' direction.</text>
        <dbReference type="EC" id="5.6.2.4"/>
    </reaction>
</comment>
<evidence type="ECO:0000256" key="11">
    <source>
        <dbReference type="SAM" id="MobiDB-lite"/>
    </source>
</evidence>
<dbReference type="InterPro" id="IPR032284">
    <property type="entry name" value="RecQ_Zn-bd"/>
</dbReference>
<dbReference type="Gene3D" id="1.10.150.80">
    <property type="entry name" value="HRDC domain"/>
    <property type="match status" value="1"/>
</dbReference>
<comment type="caution">
    <text evidence="15">The sequence shown here is derived from an EMBL/GenBank/DDBJ whole genome shotgun (WGS) entry which is preliminary data.</text>
</comment>
<comment type="cofactor">
    <cofactor evidence="1">
        <name>Zn(2+)</name>
        <dbReference type="ChEBI" id="CHEBI:29105"/>
    </cofactor>
</comment>
<dbReference type="PROSITE" id="PS51192">
    <property type="entry name" value="HELICASE_ATP_BIND_1"/>
    <property type="match status" value="1"/>
</dbReference>
<evidence type="ECO:0000256" key="3">
    <source>
        <dbReference type="ARBA" id="ARBA00022741"/>
    </source>
</evidence>
<feature type="region of interest" description="Disordered" evidence="11">
    <location>
        <begin position="69"/>
        <end position="99"/>
    </location>
</feature>
<dbReference type="PANTHER" id="PTHR13710:SF120">
    <property type="entry name" value="BIFUNCTIONAL 3'-5' EXONUCLEASE_ATP-DEPENDENT HELICASE WRN"/>
    <property type="match status" value="1"/>
</dbReference>
<dbReference type="InterPro" id="IPR010997">
    <property type="entry name" value="HRDC-like_sf"/>
</dbReference>
<dbReference type="InterPro" id="IPR029491">
    <property type="entry name" value="Helicase_HTH"/>
</dbReference>
<dbReference type="Pfam" id="PF00270">
    <property type="entry name" value="DEAD"/>
    <property type="match status" value="1"/>
</dbReference>
<feature type="domain" description="HRDC" evidence="12">
    <location>
        <begin position="745"/>
        <end position="825"/>
    </location>
</feature>
<dbReference type="SMART" id="SM00490">
    <property type="entry name" value="HELICc"/>
    <property type="match status" value="1"/>
</dbReference>
<dbReference type="Gene3D" id="3.40.50.300">
    <property type="entry name" value="P-loop containing nucleotide triphosphate hydrolases"/>
    <property type="match status" value="2"/>
</dbReference>
<dbReference type="SMART" id="SM00341">
    <property type="entry name" value="HRDC"/>
    <property type="match status" value="1"/>
</dbReference>
<dbReference type="Pfam" id="PF16124">
    <property type="entry name" value="RecQ_Zn_bind"/>
    <property type="match status" value="1"/>
</dbReference>
<dbReference type="Gene3D" id="1.10.10.10">
    <property type="entry name" value="Winged helix-like DNA-binding domain superfamily/Winged helix DNA-binding domain"/>
    <property type="match status" value="1"/>
</dbReference>
<reference evidence="15 16" key="1">
    <citation type="submission" date="2022-05" db="EMBL/GenBank/DDBJ databases">
        <authorList>
            <consortium name="Genoscope - CEA"/>
            <person name="William W."/>
        </authorList>
    </citation>
    <scope>NUCLEOTIDE SEQUENCE [LARGE SCALE GENOMIC DNA]</scope>
</reference>
<dbReference type="InterPro" id="IPR036388">
    <property type="entry name" value="WH-like_DNA-bd_sf"/>
</dbReference>
<dbReference type="NCBIfam" id="TIGR00614">
    <property type="entry name" value="recQ_fam"/>
    <property type="match status" value="1"/>
</dbReference>
<dbReference type="SUPFAM" id="SSF47819">
    <property type="entry name" value="HRDC-like"/>
    <property type="match status" value="1"/>
</dbReference>
<evidence type="ECO:0000256" key="7">
    <source>
        <dbReference type="ARBA" id="ARBA00023125"/>
    </source>
</evidence>
<evidence type="ECO:0000259" key="13">
    <source>
        <dbReference type="PROSITE" id="PS51192"/>
    </source>
</evidence>
<evidence type="ECO:0000259" key="12">
    <source>
        <dbReference type="PROSITE" id="PS50967"/>
    </source>
</evidence>
<evidence type="ECO:0000256" key="10">
    <source>
        <dbReference type="ARBA" id="ARBA00034808"/>
    </source>
</evidence>
<feature type="region of interest" description="Disordered" evidence="11">
    <location>
        <begin position="975"/>
        <end position="1023"/>
    </location>
</feature>
<dbReference type="InterPro" id="IPR002121">
    <property type="entry name" value="HRDC_dom"/>
</dbReference>
<keyword evidence="16" id="KW-1185">Reference proteome</keyword>
<keyword evidence="6" id="KW-0067">ATP-binding</keyword>
<dbReference type="PROSITE" id="PS50967">
    <property type="entry name" value="HRDC"/>
    <property type="match status" value="1"/>
</dbReference>
<evidence type="ECO:0000256" key="9">
    <source>
        <dbReference type="ARBA" id="ARBA00034617"/>
    </source>
</evidence>
<evidence type="ECO:0000256" key="6">
    <source>
        <dbReference type="ARBA" id="ARBA00022840"/>
    </source>
</evidence>
<name>A0ABN8R3D6_9CNID</name>
<dbReference type="Pfam" id="PF00570">
    <property type="entry name" value="HRDC"/>
    <property type="match status" value="1"/>
</dbReference>
<accession>A0ABN8R3D6</accession>
<dbReference type="InterPro" id="IPR001650">
    <property type="entry name" value="Helicase_C-like"/>
</dbReference>
<feature type="domain" description="Helicase C-terminal" evidence="14">
    <location>
        <begin position="374"/>
        <end position="528"/>
    </location>
</feature>
<evidence type="ECO:0000313" key="16">
    <source>
        <dbReference type="Proteomes" id="UP001159405"/>
    </source>
</evidence>
<dbReference type="Pfam" id="PF14493">
    <property type="entry name" value="HTH_40"/>
    <property type="match status" value="1"/>
</dbReference>
<dbReference type="Pfam" id="PF09382">
    <property type="entry name" value="RQC"/>
    <property type="match status" value="1"/>
</dbReference>
<evidence type="ECO:0000256" key="4">
    <source>
        <dbReference type="ARBA" id="ARBA00022801"/>
    </source>
</evidence>
<evidence type="ECO:0000313" key="15">
    <source>
        <dbReference type="EMBL" id="CAH3173898.1"/>
    </source>
</evidence>
<dbReference type="PANTHER" id="PTHR13710">
    <property type="entry name" value="DNA HELICASE RECQ FAMILY MEMBER"/>
    <property type="match status" value="1"/>
</dbReference>
<comment type="similarity">
    <text evidence="2">Belongs to the helicase family. RecQ subfamily.</text>
</comment>
<dbReference type="Proteomes" id="UP001159405">
    <property type="component" value="Unassembled WGS sequence"/>
</dbReference>
<keyword evidence="7" id="KW-0238">DNA-binding</keyword>
<evidence type="ECO:0000259" key="14">
    <source>
        <dbReference type="PROSITE" id="PS51194"/>
    </source>
</evidence>
<evidence type="ECO:0000256" key="8">
    <source>
        <dbReference type="ARBA" id="ARBA00023235"/>
    </source>
</evidence>
<dbReference type="SUPFAM" id="SSF52540">
    <property type="entry name" value="P-loop containing nucleoside triphosphate hydrolases"/>
    <property type="match status" value="2"/>
</dbReference>
<dbReference type="InterPro" id="IPR004589">
    <property type="entry name" value="DNA_helicase_ATP-dep_RecQ"/>
</dbReference>
<dbReference type="InterPro" id="IPR011545">
    <property type="entry name" value="DEAD/DEAH_box_helicase_dom"/>
</dbReference>
<dbReference type="CDD" id="cd18794">
    <property type="entry name" value="SF2_C_RecQ"/>
    <property type="match status" value="1"/>
</dbReference>
<feature type="domain" description="Helicase ATP-binding" evidence="13">
    <location>
        <begin position="181"/>
        <end position="349"/>
    </location>
</feature>
<evidence type="ECO:0000256" key="1">
    <source>
        <dbReference type="ARBA" id="ARBA00001947"/>
    </source>
</evidence>
<evidence type="ECO:0000256" key="5">
    <source>
        <dbReference type="ARBA" id="ARBA00022806"/>
    </source>
</evidence>
<dbReference type="SMART" id="SM00487">
    <property type="entry name" value="DEXDc"/>
    <property type="match status" value="1"/>
</dbReference>
<keyword evidence="5" id="KW-0347">Helicase</keyword>
<proteinExistence type="inferred from homology"/>
<dbReference type="PROSITE" id="PS51194">
    <property type="entry name" value="HELICASE_CTER"/>
    <property type="match status" value="1"/>
</dbReference>
<dbReference type="InterPro" id="IPR018982">
    <property type="entry name" value="RQC_domain"/>
</dbReference>
<organism evidence="15 16">
    <name type="scientific">Porites lobata</name>
    <dbReference type="NCBI Taxonomy" id="104759"/>
    <lineage>
        <taxon>Eukaryota</taxon>
        <taxon>Metazoa</taxon>
        <taxon>Cnidaria</taxon>
        <taxon>Anthozoa</taxon>
        <taxon>Hexacorallia</taxon>
        <taxon>Scleractinia</taxon>
        <taxon>Fungiina</taxon>
        <taxon>Poritidae</taxon>
        <taxon>Porites</taxon>
    </lineage>
</organism>
<gene>
    <name evidence="15" type="ORF">PLOB_00014432</name>
</gene>
<dbReference type="InterPro" id="IPR044876">
    <property type="entry name" value="HRDC_dom_sf"/>
</dbReference>
<protein>
    <recommendedName>
        <fullName evidence="10">DNA 3'-5' helicase</fullName>
        <ecNumber evidence="10">5.6.2.4</ecNumber>
    </recommendedName>
</protein>
<dbReference type="InterPro" id="IPR036390">
    <property type="entry name" value="WH_DNA-bd_sf"/>
</dbReference>
<dbReference type="SMART" id="SM00956">
    <property type="entry name" value="RQC"/>
    <property type="match status" value="1"/>
</dbReference>
<sequence length="1023" mass="114622">MESGQNGDIHGRISRVLDALLEISEAEVVLQDRAISLLADRSRIDALLLAIESNTSELHELIVIRKDKDNSKDSGNTSLTEESRNTSEDLTMDGSAYEDSNDLIDLSDEEFDEAMAEVDIDEICNQSQTESQSPNDHKDVNNGSSEINEMTEVKPDPEHVEVLKRYFGHSKFRPMQWKIINEVLNHKRDMCVVMSTGYGKSLCYQFPSLYTGGTTAVISPLISLMEDQVAKLKLYNIPACYLGSAQTNNAEAKAGVLRGEYRVVYLTPEYASLDTGFLAQVQTSVGLTLVAIDEAHCVSQWGHDFRSSYRSLGCIRDKLPDVPIVALTATATPVVRKDICQSLKLRNASFVCTGFDRPNLYFEVLRKSGSIRDDFQPLLIRTVDRTKIEYSFDGPTIVYCPTKKATEHVSRELRALGVSCEYYHAGLSNKERRRVHHLFIRDEIQCIVATVAFGMGIDKPDVRKIIHYGAPKDIESYYQEIGRAGRDGLPSTCHVFYSTADFALNRHLLNEVSVQSFKEHKLRMLNKLEHYLTTTDCRRRTILAYFEDKVDKSIGGKDDCCDICRNRALNPHVKMDDKRDFTKEAKLLLNAILLTGNGRFGISVPILMLRGSNSQKVPPWLTKKKEFGAGNFHSDKWWKSFGRQLLNLGFLQEKANPGGFGSLTALTGKGEKWLTEATWDESVKMELTPNQDLLSAEKEPRAKIILPVAEVAASTWHQYPNHSAQVAMPTVQPIQQKPVIDEKELELQGSLYSKLMRLRTELSHSLDCPPYMIATNKILLEIAKYRPSTIDALLIVDGVSERQCERFGEQLVNCVATFCKENNLEADKFSMDQPDSGSPTTSQSYVAEPVGTLRRELSQTVITTYNLFHEKQMTIKEVAKSRNFVEGTIFGHLADALKAGYPVDYKRAGLTDDIQELVTKTIRSPPINSDISKLSVIKERLPDHVSYGHIKLVIAILELSHGVATFSGSDYPLSQSSFTSSTRPVKAPGKPPRKPHPTPKENTARKLPVWLSGKPGGKRKNPF</sequence>
<dbReference type="EMBL" id="CALNXK010000185">
    <property type="protein sequence ID" value="CAH3173898.1"/>
    <property type="molecule type" value="Genomic_DNA"/>
</dbReference>
<keyword evidence="4" id="KW-0378">Hydrolase</keyword>